<dbReference type="SUPFAM" id="SSF52091">
    <property type="entry name" value="SpoIIaa-like"/>
    <property type="match status" value="2"/>
</dbReference>
<sequence length="1530" mass="167742">MDSQNQYHVSRPIYSIRAFEHVNERQAREKKSLKEKLRNSCSCSTKAAYGLVKRFFPVLEWLPLYQPRQWITGEIVAGITTGMVCALQGLAYTLLVNVPPVYGLYAAFFPILTYFVLGTSRHLSVGPFPVTCLMMGSVILNLAPDEMFMKPGNVTGVNGTVALVLNTVARDEMRVALSISMTYLIGIFQLAMGVAGVGFLVRYLSDPLVGGFTTAAAVTVVVSQLKLIFNVPTGNYNSVLAIFYTIGDVFKNIKKANMVDLIAAVVTIIVVMLVKELNVKYQKKLPAPIPIEVVVTVIDAGVSYALDLSTNYGSGIVRTIPRGFIPPQPPDTSYFASFAGSSFSTAVVSYAIAISVAKVYAAKHDLVVDSNQELLAFGISNIFCGAFGGFVATTALSRTAIQESTGGKTQVASLIAGLLVLIVIVALGPLLQPLQKSVLGAIVVANLKGMFMQVHDVPILWRKNRTDCLLWVFTFAACILLGLDVGLLAGVVFELATVVIRTQFPTCSTLGNIPSTDIYKNMKDYKNIVTCPGTKIFKCNAPIYFANIEYLKDRIKHTVGFNAVQVFRKRNKALKKIHSLIKKGKLKVTENGLVPVEQLGVVNEGYETERDPGQVDSEPQPVENGARTAVDLEMQVDWTAALPVNVTVPKVDIHSFVMDFTAVSFLDVMAAKSIKLIIKEFLRIGVNVYIAGCDDEIVVKMESMGFFDEMVNRSMLFLTVHDAILYIKMETASDITEDPMIEKISQLQDEKIPYPDDDDLIETYDNQRLNMMVGHSLSANAYLISRPIYSKRAFDEAHEKQMLESKTFKEKFSSSFRCSSNQVKPAFKGLFPVLDWLLKYPVKLWLPSDIISGASTGLVCCLQGLAYALLVSVAPVYGLYAAFFPILTYFFLGTSRHISVGPFPVTCLMVGSVVLNLAPDERFIRPGNGSTVNGSLVGTEEVDIIAMEAERISIALTMTVLVGLFQLAMGMLHVGFLVRYLSDPLVGGFTTAAAFHVFISQLKMVLSVPTHSHHGFFSIAYTLSDVFQNIKQTNLADLVAGLLTIIVVLVVKEVNAKCQHKIPVPVPIEVIVTVIATGISYAVDLKSHYGANIVDGIPRGFVPARFPSMTLFGDIVGSSFSTAVVGYAVSISVAKVYATKHDYKIDGNQELIAFGISNIFCGCFSGFVATTALSRTAIQEGTGGKTQSVLAGIVIANLKGMFMQLKDMPILWRQNKTDCYIWVFTCISCIMLGLDVGLLTGIVFELGTVLVRTQFPSCITLGNIPGTDIYKNMKDYKNINGISGIKIFKCNSPIYFANIDYFKEQLRDAVGFDAVQVFKKRNKALKKIHKLVKKGALKVTESGLVSVDPLGVVNEGYIRERDPERVEGGPQQEVDDGNRTDVVVEVQVDWTAALPVNVTVPTVSIHSLVLDFSAVSFLDVMAAKSLKLVIKEFIRIGVSIYIAGCDDDTVRRMEALCFFDEVVTRDLLFLSVHDAILFIKLEMSTSSISDPMVDKISKMQDDKAPPPFIEDENQIETYDNQHLAIHELSV</sequence>
<evidence type="ECO:0000256" key="3">
    <source>
        <dbReference type="ARBA" id="ARBA00022989"/>
    </source>
</evidence>
<feature type="transmembrane region" description="Helical" evidence="5">
    <location>
        <begin position="468"/>
        <end position="493"/>
    </location>
</feature>
<feature type="transmembrane region" description="Helical" evidence="5">
    <location>
        <begin position="899"/>
        <end position="918"/>
    </location>
</feature>
<dbReference type="Pfam" id="PF00916">
    <property type="entry name" value="Sulfate_transp"/>
    <property type="match status" value="2"/>
</dbReference>
<comment type="subcellular location">
    <subcellularLocation>
        <location evidence="1">Membrane</location>
        <topology evidence="1">Multi-pass membrane protein</topology>
    </subcellularLocation>
</comment>
<keyword evidence="8" id="KW-1185">Reference proteome</keyword>
<dbReference type="InterPro" id="IPR011547">
    <property type="entry name" value="SLC26A/SulP_dom"/>
</dbReference>
<dbReference type="EMBL" id="MU551697">
    <property type="protein sequence ID" value="KAI5617883.1"/>
    <property type="molecule type" value="Genomic_DNA"/>
</dbReference>
<evidence type="ECO:0000256" key="2">
    <source>
        <dbReference type="ARBA" id="ARBA00022692"/>
    </source>
</evidence>
<keyword evidence="2 5" id="KW-0812">Transmembrane</keyword>
<feature type="transmembrane region" description="Helical" evidence="5">
    <location>
        <begin position="334"/>
        <end position="354"/>
    </location>
</feature>
<evidence type="ECO:0000313" key="7">
    <source>
        <dbReference type="EMBL" id="KAI5617883.1"/>
    </source>
</evidence>
<dbReference type="InterPro" id="IPR001902">
    <property type="entry name" value="SLC26A/SulP_fam"/>
</dbReference>
<feature type="transmembrane region" description="Helical" evidence="5">
    <location>
        <begin position="952"/>
        <end position="978"/>
    </location>
</feature>
<gene>
    <name evidence="7" type="ORF">C0J50_22472</name>
</gene>
<feature type="transmembrane region" description="Helical" evidence="5">
    <location>
        <begin position="125"/>
        <end position="143"/>
    </location>
</feature>
<dbReference type="GO" id="GO:0016020">
    <property type="term" value="C:membrane"/>
    <property type="evidence" value="ECO:0007669"/>
    <property type="project" value="UniProtKB-SubCell"/>
</dbReference>
<feature type="transmembrane region" description="Helical" evidence="5">
    <location>
        <begin position="409"/>
        <end position="431"/>
    </location>
</feature>
<dbReference type="InterPro" id="IPR002645">
    <property type="entry name" value="STAS_dom"/>
</dbReference>
<dbReference type="Proteomes" id="UP001205998">
    <property type="component" value="Unassembled WGS sequence"/>
</dbReference>
<dbReference type="PROSITE" id="PS01130">
    <property type="entry name" value="SLC26A"/>
    <property type="match status" value="2"/>
</dbReference>
<feature type="transmembrane region" description="Helical" evidence="5">
    <location>
        <begin position="1189"/>
        <end position="1207"/>
    </location>
</feature>
<name>A0AAD5AJQ6_SILAS</name>
<dbReference type="PROSITE" id="PS50801">
    <property type="entry name" value="STAS"/>
    <property type="match status" value="2"/>
</dbReference>
<feature type="transmembrane region" description="Helical" evidence="5">
    <location>
        <begin position="75"/>
        <end position="95"/>
    </location>
</feature>
<feature type="transmembrane region" description="Helical" evidence="5">
    <location>
        <begin position="374"/>
        <end position="397"/>
    </location>
</feature>
<feature type="transmembrane region" description="Helical" evidence="5">
    <location>
        <begin position="1064"/>
        <end position="1083"/>
    </location>
</feature>
<feature type="domain" description="STAS" evidence="6">
    <location>
        <begin position="1275"/>
        <end position="1479"/>
    </location>
</feature>
<dbReference type="InterPro" id="IPR018045">
    <property type="entry name" value="S04_transporter_CS"/>
</dbReference>
<evidence type="ECO:0000313" key="8">
    <source>
        <dbReference type="Proteomes" id="UP001205998"/>
    </source>
</evidence>
<dbReference type="NCBIfam" id="TIGR00815">
    <property type="entry name" value="sulP"/>
    <property type="match status" value="1"/>
</dbReference>
<keyword evidence="3 5" id="KW-1133">Transmembrane helix</keyword>
<feature type="transmembrane region" description="Helical" evidence="5">
    <location>
        <begin position="865"/>
        <end position="892"/>
    </location>
</feature>
<feature type="domain" description="STAS" evidence="6">
    <location>
        <begin position="524"/>
        <end position="727"/>
    </location>
</feature>
<accession>A0AAD5AJQ6</accession>
<feature type="transmembrane region" description="Helical" evidence="5">
    <location>
        <begin position="175"/>
        <end position="201"/>
    </location>
</feature>
<proteinExistence type="predicted"/>
<reference evidence="7" key="1">
    <citation type="submission" date="2018-07" db="EMBL/GenBank/DDBJ databases">
        <title>Comparative genomics of catfishes provides insights into carnivory and benthic adaptation.</title>
        <authorList>
            <person name="Zhang Y."/>
            <person name="Wang D."/>
            <person name="Peng Z."/>
            <person name="Zheng S."/>
            <person name="Shao F."/>
            <person name="Tao W."/>
        </authorList>
    </citation>
    <scope>NUCLEOTIDE SEQUENCE</scope>
    <source>
        <strain evidence="7">Chongqing</strain>
    </source>
</reference>
<dbReference type="PANTHER" id="PTHR11814">
    <property type="entry name" value="SULFATE TRANSPORTER"/>
    <property type="match status" value="1"/>
</dbReference>
<dbReference type="InterPro" id="IPR036513">
    <property type="entry name" value="STAS_dom_sf"/>
</dbReference>
<feature type="transmembrane region" description="Helical" evidence="5">
    <location>
        <begin position="101"/>
        <end position="118"/>
    </location>
</feature>
<dbReference type="Pfam" id="PF01740">
    <property type="entry name" value="STAS"/>
    <property type="match status" value="2"/>
</dbReference>
<dbReference type="Gene3D" id="3.30.750.24">
    <property type="entry name" value="STAS domain"/>
    <property type="match status" value="2"/>
</dbReference>
<protein>
    <submittedName>
        <fullName evidence="7">Pendrin isoform X1</fullName>
    </submittedName>
</protein>
<feature type="transmembrane region" description="Helical" evidence="5">
    <location>
        <begin position="1150"/>
        <end position="1169"/>
    </location>
</feature>
<evidence type="ECO:0000256" key="5">
    <source>
        <dbReference type="SAM" id="Phobius"/>
    </source>
</evidence>
<feature type="transmembrane region" description="Helical" evidence="5">
    <location>
        <begin position="208"/>
        <end position="229"/>
    </location>
</feature>
<organism evidence="7 8">
    <name type="scientific">Silurus asotus</name>
    <name type="common">Amur catfish</name>
    <name type="synonym">Parasilurus asotus</name>
    <dbReference type="NCBI Taxonomy" id="30991"/>
    <lineage>
        <taxon>Eukaryota</taxon>
        <taxon>Metazoa</taxon>
        <taxon>Chordata</taxon>
        <taxon>Craniata</taxon>
        <taxon>Vertebrata</taxon>
        <taxon>Euteleostomi</taxon>
        <taxon>Actinopterygii</taxon>
        <taxon>Neopterygii</taxon>
        <taxon>Teleostei</taxon>
        <taxon>Ostariophysi</taxon>
        <taxon>Siluriformes</taxon>
        <taxon>Siluridae</taxon>
        <taxon>Silurus</taxon>
    </lineage>
</organism>
<feature type="transmembrane region" description="Helical" evidence="5">
    <location>
        <begin position="1115"/>
        <end position="1138"/>
    </location>
</feature>
<dbReference type="GO" id="GO:0008271">
    <property type="term" value="F:secondary active sulfate transmembrane transporter activity"/>
    <property type="evidence" value="ECO:0007669"/>
    <property type="project" value="InterPro"/>
</dbReference>
<evidence type="ECO:0000259" key="6">
    <source>
        <dbReference type="PROSITE" id="PS50801"/>
    </source>
</evidence>
<comment type="caution">
    <text evidence="7">The sequence shown here is derived from an EMBL/GenBank/DDBJ whole genome shotgun (WGS) entry which is preliminary data.</text>
</comment>
<keyword evidence="4 5" id="KW-0472">Membrane</keyword>
<dbReference type="CDD" id="cd07042">
    <property type="entry name" value="STAS_SulP_like_sulfate_transporter"/>
    <property type="match status" value="2"/>
</dbReference>
<feature type="transmembrane region" description="Helical" evidence="5">
    <location>
        <begin position="1219"/>
        <end position="1244"/>
    </location>
</feature>
<feature type="transmembrane region" description="Helical" evidence="5">
    <location>
        <begin position="1035"/>
        <end position="1052"/>
    </location>
</feature>
<feature type="transmembrane region" description="Helical" evidence="5">
    <location>
        <begin position="256"/>
        <end position="274"/>
    </location>
</feature>
<evidence type="ECO:0000256" key="4">
    <source>
        <dbReference type="ARBA" id="ARBA00023136"/>
    </source>
</evidence>
<evidence type="ECO:0000256" key="1">
    <source>
        <dbReference type="ARBA" id="ARBA00004141"/>
    </source>
</evidence>